<dbReference type="EMBL" id="ML742100">
    <property type="protein sequence ID" value="KAE8150204.1"/>
    <property type="molecule type" value="Genomic_DNA"/>
</dbReference>
<sequence length="74" mass="8082">MSSTSKPTTTVSSDAASTYSCYSDASTLKDKETTSTKKWFSLKSKPTPSSSKPDKAAKEKAIHYEAMATYLAYR</sequence>
<dbReference type="AlphaFoldDB" id="A0A5N6TVA4"/>
<evidence type="ECO:0000313" key="1">
    <source>
        <dbReference type="EMBL" id="KAE8150204.1"/>
    </source>
</evidence>
<evidence type="ECO:0000313" key="2">
    <source>
        <dbReference type="Proteomes" id="UP000325780"/>
    </source>
</evidence>
<name>A0A5N6TVA4_ASPAV</name>
<accession>A0A5N6TVA4</accession>
<gene>
    <name evidence="1" type="ORF">BDV25DRAFT_154803</name>
</gene>
<organism evidence="1 2">
    <name type="scientific">Aspergillus avenaceus</name>
    <dbReference type="NCBI Taxonomy" id="36643"/>
    <lineage>
        <taxon>Eukaryota</taxon>
        <taxon>Fungi</taxon>
        <taxon>Dikarya</taxon>
        <taxon>Ascomycota</taxon>
        <taxon>Pezizomycotina</taxon>
        <taxon>Eurotiomycetes</taxon>
        <taxon>Eurotiomycetidae</taxon>
        <taxon>Eurotiales</taxon>
        <taxon>Aspergillaceae</taxon>
        <taxon>Aspergillus</taxon>
        <taxon>Aspergillus subgen. Circumdati</taxon>
    </lineage>
</organism>
<protein>
    <submittedName>
        <fullName evidence="1">Uncharacterized protein</fullName>
    </submittedName>
</protein>
<keyword evidence="2" id="KW-1185">Reference proteome</keyword>
<proteinExistence type="predicted"/>
<dbReference type="Proteomes" id="UP000325780">
    <property type="component" value="Unassembled WGS sequence"/>
</dbReference>
<reference evidence="1 2" key="1">
    <citation type="submission" date="2019-04" db="EMBL/GenBank/DDBJ databases">
        <title>Friends and foes A comparative genomics study of 23 Aspergillus species from section Flavi.</title>
        <authorList>
            <consortium name="DOE Joint Genome Institute"/>
            <person name="Kjaerbolling I."/>
            <person name="Vesth T."/>
            <person name="Frisvad J.C."/>
            <person name="Nybo J.L."/>
            <person name="Theobald S."/>
            <person name="Kildgaard S."/>
            <person name="Isbrandt T."/>
            <person name="Kuo A."/>
            <person name="Sato A."/>
            <person name="Lyhne E.K."/>
            <person name="Kogle M.E."/>
            <person name="Wiebenga A."/>
            <person name="Kun R.S."/>
            <person name="Lubbers R.J."/>
            <person name="Makela M.R."/>
            <person name="Barry K."/>
            <person name="Chovatia M."/>
            <person name="Clum A."/>
            <person name="Daum C."/>
            <person name="Haridas S."/>
            <person name="He G."/>
            <person name="LaButti K."/>
            <person name="Lipzen A."/>
            <person name="Mondo S."/>
            <person name="Riley R."/>
            <person name="Salamov A."/>
            <person name="Simmons B.A."/>
            <person name="Magnuson J.K."/>
            <person name="Henrissat B."/>
            <person name="Mortensen U.H."/>
            <person name="Larsen T.O."/>
            <person name="Devries R.P."/>
            <person name="Grigoriev I.V."/>
            <person name="Machida M."/>
            <person name="Baker S.E."/>
            <person name="Andersen M.R."/>
        </authorList>
    </citation>
    <scope>NUCLEOTIDE SEQUENCE [LARGE SCALE GENOMIC DNA]</scope>
    <source>
        <strain evidence="1 2">IBT 18842</strain>
    </source>
</reference>